<evidence type="ECO:0008006" key="3">
    <source>
        <dbReference type="Google" id="ProtNLM"/>
    </source>
</evidence>
<proteinExistence type="predicted"/>
<protein>
    <recommendedName>
        <fullName evidence="3">Cytochrome C</fullName>
    </recommendedName>
</protein>
<dbReference type="AlphaFoldDB" id="A0A2N3IIC8"/>
<keyword evidence="2" id="KW-1185">Reference proteome</keyword>
<sequence>MQKNIFLFGLVFIWGAFLMCCQKQQENTQKVTQTENKATQNLSITPKPKLNYAKYTDSTLYPNGGSELAVLMREMYDDMDSIKKLVLKGELPTDLKEKFAYLHNATPTDNDTKQENYPDMAKAFMDNLNRFYEEKDKKKRIQLYKVVVQTCISCHQTHCTGVVKKIKKLEIQD</sequence>
<accession>A0A2N3IIC8</accession>
<dbReference type="GO" id="GO:0005506">
    <property type="term" value="F:iron ion binding"/>
    <property type="evidence" value="ECO:0007669"/>
    <property type="project" value="InterPro"/>
</dbReference>
<dbReference type="RefSeq" id="WP_101358133.1">
    <property type="nucleotide sequence ID" value="NZ_NKXO01000011.1"/>
</dbReference>
<dbReference type="Proteomes" id="UP000233387">
    <property type="component" value="Unassembled WGS sequence"/>
</dbReference>
<dbReference type="GO" id="GO:0022900">
    <property type="term" value="P:electron transport chain"/>
    <property type="evidence" value="ECO:0007669"/>
    <property type="project" value="InterPro"/>
</dbReference>
<dbReference type="SUPFAM" id="SSF47175">
    <property type="entry name" value="Cytochromes"/>
    <property type="match status" value="1"/>
</dbReference>
<dbReference type="InterPro" id="IPR010980">
    <property type="entry name" value="Cyt_c/b562"/>
</dbReference>
<name>A0A2N3IIC8_9BACT</name>
<dbReference type="GO" id="GO:0020037">
    <property type="term" value="F:heme binding"/>
    <property type="evidence" value="ECO:0007669"/>
    <property type="project" value="InterPro"/>
</dbReference>
<dbReference type="EMBL" id="NKXO01000011">
    <property type="protein sequence ID" value="PKQ70064.1"/>
    <property type="molecule type" value="Genomic_DNA"/>
</dbReference>
<dbReference type="OrthoDB" id="982229at2"/>
<evidence type="ECO:0000313" key="2">
    <source>
        <dbReference type="Proteomes" id="UP000233387"/>
    </source>
</evidence>
<evidence type="ECO:0000313" key="1">
    <source>
        <dbReference type="EMBL" id="PKQ70064.1"/>
    </source>
</evidence>
<comment type="caution">
    <text evidence="1">The sequence shown here is derived from an EMBL/GenBank/DDBJ whole genome shotgun (WGS) entry which is preliminary data.</text>
</comment>
<dbReference type="GO" id="GO:0009055">
    <property type="term" value="F:electron transfer activity"/>
    <property type="evidence" value="ECO:0007669"/>
    <property type="project" value="InterPro"/>
</dbReference>
<reference evidence="1 2" key="1">
    <citation type="submission" date="2017-06" db="EMBL/GenBank/DDBJ databases">
        <title>Raineya orbicola gen. nov., sp. nov. a slightly thermophilic bacterium of the phylum Bacteroidetes and the description of Raineyaceae fam. nov.</title>
        <authorList>
            <person name="Albuquerque L."/>
            <person name="Polonia A.R.M."/>
            <person name="Barroso C."/>
            <person name="Froufe H.J.C."/>
            <person name="Lage O."/>
            <person name="Lobo-Da-Cunha A."/>
            <person name="Egas C."/>
            <person name="Da Costa M.S."/>
        </authorList>
    </citation>
    <scope>NUCLEOTIDE SEQUENCE [LARGE SCALE GENOMIC DNA]</scope>
    <source>
        <strain evidence="1 2">SPSPC-11</strain>
    </source>
</reference>
<gene>
    <name evidence="1" type="ORF">Rain11_0868</name>
</gene>
<organism evidence="1 2">
    <name type="scientific">Raineya orbicola</name>
    <dbReference type="NCBI Taxonomy" id="2016530"/>
    <lineage>
        <taxon>Bacteria</taxon>
        <taxon>Pseudomonadati</taxon>
        <taxon>Bacteroidota</taxon>
        <taxon>Cytophagia</taxon>
        <taxon>Cytophagales</taxon>
        <taxon>Raineyaceae</taxon>
        <taxon>Raineya</taxon>
    </lineage>
</organism>